<keyword evidence="2 9" id="KW-0813">Transport</keyword>
<name>A0A9D2QBL9_9CORY</name>
<dbReference type="AlphaFoldDB" id="A0A9D2QBL9"/>
<reference evidence="11" key="2">
    <citation type="submission" date="2021-04" db="EMBL/GenBank/DDBJ databases">
        <authorList>
            <person name="Gilroy R."/>
        </authorList>
    </citation>
    <scope>NUCLEOTIDE SEQUENCE</scope>
    <source>
        <strain evidence="11">ChiHjej13B12-4958</strain>
    </source>
</reference>
<dbReference type="Gene3D" id="1.20.5.3310">
    <property type="match status" value="1"/>
</dbReference>
<dbReference type="GO" id="GO:0043953">
    <property type="term" value="P:protein transport by the Tat complex"/>
    <property type="evidence" value="ECO:0007669"/>
    <property type="project" value="UniProtKB-UniRule"/>
</dbReference>
<evidence type="ECO:0000256" key="1">
    <source>
        <dbReference type="ARBA" id="ARBA00004162"/>
    </source>
</evidence>
<dbReference type="GO" id="GO:0008320">
    <property type="term" value="F:protein transmembrane transporter activity"/>
    <property type="evidence" value="ECO:0007669"/>
    <property type="project" value="UniProtKB-UniRule"/>
</dbReference>
<proteinExistence type="inferred from homology"/>
<keyword evidence="4 9" id="KW-0812">Transmembrane</keyword>
<comment type="similarity">
    <text evidence="9">Belongs to the TatA/E family.</text>
</comment>
<sequence>MGGVSLWQILIIVLIILLLFGASKLPNLARSVGRSARIFKSEVRQMKNDDQPQVEKAPESSAPSEADRIANDFTTDPVEPVDRVDPTKKNDL</sequence>
<evidence type="ECO:0000256" key="3">
    <source>
        <dbReference type="ARBA" id="ARBA00022475"/>
    </source>
</evidence>
<dbReference type="Proteomes" id="UP000823858">
    <property type="component" value="Unassembled WGS sequence"/>
</dbReference>
<dbReference type="NCBIfam" id="TIGR01411">
    <property type="entry name" value="tatAE"/>
    <property type="match status" value="1"/>
</dbReference>
<dbReference type="PANTHER" id="PTHR42982:SF8">
    <property type="entry name" value="SEC-INDEPENDENT PROTEIN TRANSLOCASE PROTEIN TATA"/>
    <property type="match status" value="1"/>
</dbReference>
<feature type="compositionally biased region" description="Basic and acidic residues" evidence="10">
    <location>
        <begin position="80"/>
        <end position="92"/>
    </location>
</feature>
<protein>
    <recommendedName>
        <fullName evidence="9">Sec-independent protein translocase protein TatA</fullName>
    </recommendedName>
</protein>
<evidence type="ECO:0000256" key="7">
    <source>
        <dbReference type="ARBA" id="ARBA00023010"/>
    </source>
</evidence>
<keyword evidence="7 9" id="KW-0811">Translocation</keyword>
<dbReference type="InterPro" id="IPR003369">
    <property type="entry name" value="TatA/B/E"/>
</dbReference>
<comment type="function">
    <text evidence="9">Part of the twin-arginine translocation (Tat) system that transports large folded proteins containing a characteristic twin-arginine motif in their signal peptide across membranes. TatA could form the protein-conducting channel of the Tat system.</text>
</comment>
<dbReference type="Pfam" id="PF02416">
    <property type="entry name" value="TatA_B_E"/>
    <property type="match status" value="1"/>
</dbReference>
<dbReference type="GO" id="GO:0033281">
    <property type="term" value="C:TAT protein transport complex"/>
    <property type="evidence" value="ECO:0007669"/>
    <property type="project" value="UniProtKB-UniRule"/>
</dbReference>
<organism evidence="11 12">
    <name type="scientific">Candidatus Corynebacterium faecigallinarum</name>
    <dbReference type="NCBI Taxonomy" id="2838528"/>
    <lineage>
        <taxon>Bacteria</taxon>
        <taxon>Bacillati</taxon>
        <taxon>Actinomycetota</taxon>
        <taxon>Actinomycetes</taxon>
        <taxon>Mycobacteriales</taxon>
        <taxon>Corynebacteriaceae</taxon>
        <taxon>Corynebacterium</taxon>
    </lineage>
</organism>
<gene>
    <name evidence="9 11" type="primary">tatA</name>
    <name evidence="11" type="ORF">H9751_03095</name>
</gene>
<keyword evidence="8 9" id="KW-0472">Membrane</keyword>
<evidence type="ECO:0000256" key="6">
    <source>
        <dbReference type="ARBA" id="ARBA00022989"/>
    </source>
</evidence>
<evidence type="ECO:0000256" key="10">
    <source>
        <dbReference type="SAM" id="MobiDB-lite"/>
    </source>
</evidence>
<feature type="region of interest" description="Disordered" evidence="10">
    <location>
        <begin position="42"/>
        <end position="92"/>
    </location>
</feature>
<evidence type="ECO:0000256" key="8">
    <source>
        <dbReference type="ARBA" id="ARBA00023136"/>
    </source>
</evidence>
<evidence type="ECO:0000313" key="11">
    <source>
        <dbReference type="EMBL" id="HJC84534.1"/>
    </source>
</evidence>
<keyword evidence="3 9" id="KW-1003">Cell membrane</keyword>
<dbReference type="EMBL" id="DWVP01000004">
    <property type="protein sequence ID" value="HJC84534.1"/>
    <property type="molecule type" value="Genomic_DNA"/>
</dbReference>
<evidence type="ECO:0000256" key="4">
    <source>
        <dbReference type="ARBA" id="ARBA00022692"/>
    </source>
</evidence>
<keyword evidence="5 9" id="KW-0653">Protein transport</keyword>
<comment type="subcellular location">
    <subcellularLocation>
        <location evidence="1 9">Cell membrane</location>
        <topology evidence="1 9">Single-pass membrane protein</topology>
    </subcellularLocation>
</comment>
<evidence type="ECO:0000256" key="5">
    <source>
        <dbReference type="ARBA" id="ARBA00022927"/>
    </source>
</evidence>
<evidence type="ECO:0000256" key="2">
    <source>
        <dbReference type="ARBA" id="ARBA00022448"/>
    </source>
</evidence>
<evidence type="ECO:0000256" key="9">
    <source>
        <dbReference type="HAMAP-Rule" id="MF_00236"/>
    </source>
</evidence>
<comment type="caution">
    <text evidence="11">The sequence shown here is derived from an EMBL/GenBank/DDBJ whole genome shotgun (WGS) entry which is preliminary data.</text>
</comment>
<reference evidence="11" key="1">
    <citation type="journal article" date="2021" name="PeerJ">
        <title>Extensive microbial diversity within the chicken gut microbiome revealed by metagenomics and culture.</title>
        <authorList>
            <person name="Gilroy R."/>
            <person name="Ravi A."/>
            <person name="Getino M."/>
            <person name="Pursley I."/>
            <person name="Horton D.L."/>
            <person name="Alikhan N.F."/>
            <person name="Baker D."/>
            <person name="Gharbi K."/>
            <person name="Hall N."/>
            <person name="Watson M."/>
            <person name="Adriaenssens E.M."/>
            <person name="Foster-Nyarko E."/>
            <person name="Jarju S."/>
            <person name="Secka A."/>
            <person name="Antonio M."/>
            <person name="Oren A."/>
            <person name="Chaudhuri R.R."/>
            <person name="La Ragione R."/>
            <person name="Hildebrand F."/>
            <person name="Pallen M.J."/>
        </authorList>
    </citation>
    <scope>NUCLEOTIDE SEQUENCE</scope>
    <source>
        <strain evidence="11">ChiHjej13B12-4958</strain>
    </source>
</reference>
<feature type="transmembrane region" description="Helical" evidence="9">
    <location>
        <begin position="6"/>
        <end position="25"/>
    </location>
</feature>
<evidence type="ECO:0000313" key="12">
    <source>
        <dbReference type="Proteomes" id="UP000823858"/>
    </source>
</evidence>
<comment type="subunit">
    <text evidence="9">The Tat system comprises two distinct complexes: a TatABC complex, containing multiple copies of TatA, TatB and TatC subunits, and a separate TatA complex, containing only TatA subunits. Substrates initially bind to the TatABC complex, which probably triggers association of the separate TatA complex to form the active translocon.</text>
</comment>
<dbReference type="PANTHER" id="PTHR42982">
    <property type="entry name" value="SEC-INDEPENDENT PROTEIN TRANSLOCASE PROTEIN TATA"/>
    <property type="match status" value="1"/>
</dbReference>
<dbReference type="NCBIfam" id="NF001854">
    <property type="entry name" value="PRK00575.1"/>
    <property type="match status" value="1"/>
</dbReference>
<keyword evidence="6 9" id="KW-1133">Transmembrane helix</keyword>
<dbReference type="HAMAP" id="MF_00236">
    <property type="entry name" value="TatA_E"/>
    <property type="match status" value="1"/>
</dbReference>
<accession>A0A9D2QBL9</accession>
<dbReference type="InterPro" id="IPR006312">
    <property type="entry name" value="TatA/E"/>
</dbReference>